<dbReference type="Proteomes" id="UP001652582">
    <property type="component" value="Chromosome 3"/>
</dbReference>
<feature type="domain" description="DUF1279" evidence="2">
    <location>
        <begin position="185"/>
        <end position="272"/>
    </location>
</feature>
<feature type="transmembrane region" description="Helical" evidence="1">
    <location>
        <begin position="257"/>
        <end position="277"/>
    </location>
</feature>
<gene>
    <name evidence="4" type="primary">LOC112058542</name>
</gene>
<organism evidence="3 4">
    <name type="scientific">Bicyclus anynana</name>
    <name type="common">Squinting bush brown butterfly</name>
    <dbReference type="NCBI Taxonomy" id="110368"/>
    <lineage>
        <taxon>Eukaryota</taxon>
        <taxon>Metazoa</taxon>
        <taxon>Ecdysozoa</taxon>
        <taxon>Arthropoda</taxon>
        <taxon>Hexapoda</taxon>
        <taxon>Insecta</taxon>
        <taxon>Pterygota</taxon>
        <taxon>Neoptera</taxon>
        <taxon>Endopterygota</taxon>
        <taxon>Lepidoptera</taxon>
        <taxon>Glossata</taxon>
        <taxon>Ditrysia</taxon>
        <taxon>Papilionoidea</taxon>
        <taxon>Nymphalidae</taxon>
        <taxon>Satyrinae</taxon>
        <taxon>Satyrini</taxon>
        <taxon>Mycalesina</taxon>
        <taxon>Bicyclus</taxon>
    </lineage>
</organism>
<dbReference type="OrthoDB" id="426386at2759"/>
<keyword evidence="1" id="KW-0812">Transmembrane</keyword>
<sequence length="293" mass="32104">MLKIYKANCFPSNQNQFFNTLFGGRKQVGKTIHVTPLVKYPQVANLKLPTNVVNINEAEMGRFSPLRARDISGPVINAYNIKHEASQIDITLQSDPHVNKYDCRGAVSLSSSMQSNVPSPFTSNKTHLNMPGSQWGQGHKYLSDHLHSAHYLTLRNEYRARLYKAITIGARKMSTTPDPPLSAKEKLKKAVKDYGATVVVFHVTISLLSLGGCYVLVSSGVDVLAILKYLNIGEGPILNTVTSNAGTFVIAYGVHKIFAPARIAITLTATPFIVRYLRRIGILKHSIASGGGK</sequence>
<proteinExistence type="predicted"/>
<dbReference type="InterPro" id="IPR045866">
    <property type="entry name" value="FAM210A/B-like"/>
</dbReference>
<keyword evidence="1" id="KW-0472">Membrane</keyword>
<evidence type="ECO:0000313" key="4">
    <source>
        <dbReference type="RefSeq" id="XP_023955209.1"/>
    </source>
</evidence>
<evidence type="ECO:0000313" key="3">
    <source>
        <dbReference type="Proteomes" id="UP001652582"/>
    </source>
</evidence>
<evidence type="ECO:0000256" key="1">
    <source>
        <dbReference type="SAM" id="Phobius"/>
    </source>
</evidence>
<protein>
    <submittedName>
        <fullName evidence="4">Uncharacterized protein LOC112058542</fullName>
    </submittedName>
</protein>
<dbReference type="GO" id="GO:0005739">
    <property type="term" value="C:mitochondrion"/>
    <property type="evidence" value="ECO:0007669"/>
    <property type="project" value="TreeGrafter"/>
</dbReference>
<dbReference type="PANTHER" id="PTHR21377">
    <property type="entry name" value="PROTEIN FAM210B, MITOCHONDRIAL"/>
    <property type="match status" value="1"/>
</dbReference>
<dbReference type="RefSeq" id="XP_023955209.1">
    <property type="nucleotide sequence ID" value="XM_024099441.2"/>
</dbReference>
<keyword evidence="1" id="KW-1133">Transmembrane helix</keyword>
<accession>A0A6J1PBR1</accession>
<keyword evidence="3" id="KW-1185">Reference proteome</keyword>
<evidence type="ECO:0000259" key="2">
    <source>
        <dbReference type="Pfam" id="PF06916"/>
    </source>
</evidence>
<name>A0A6J1PBR1_BICAN</name>
<dbReference type="Pfam" id="PF06916">
    <property type="entry name" value="FAM210A-B_dom"/>
    <property type="match status" value="1"/>
</dbReference>
<reference evidence="4" key="1">
    <citation type="submission" date="2025-08" db="UniProtKB">
        <authorList>
            <consortium name="RefSeq"/>
        </authorList>
    </citation>
    <scope>IDENTIFICATION</scope>
</reference>
<dbReference type="InterPro" id="IPR009688">
    <property type="entry name" value="FAM210A/B-like_dom"/>
</dbReference>
<dbReference type="AlphaFoldDB" id="A0A6J1PBR1"/>
<dbReference type="PANTHER" id="PTHR21377:SF0">
    <property type="entry name" value="PROTEIN FAM210B, MITOCHONDRIAL"/>
    <property type="match status" value="1"/>
</dbReference>
<dbReference type="KEGG" id="bany:112058542"/>
<dbReference type="GeneID" id="112058542"/>
<feature type="transmembrane region" description="Helical" evidence="1">
    <location>
        <begin position="194"/>
        <end position="217"/>
    </location>
</feature>